<dbReference type="EMBL" id="AYYD01001127">
    <property type="protein sequence ID" value="ETK09026.1"/>
    <property type="molecule type" value="Genomic_DNA"/>
</dbReference>
<dbReference type="AlphaFoldDB" id="W2CRA6"/>
<organism evidence="1 2">
    <name type="scientific">Tannerella sp. oral taxon BU063 isolate Cell 6/7/9</name>
    <dbReference type="NCBI Taxonomy" id="1411021"/>
    <lineage>
        <taxon>Bacteria</taxon>
        <taxon>Pseudomonadati</taxon>
        <taxon>Bacteroidota</taxon>
        <taxon>Bacteroidia</taxon>
        <taxon>Bacteroidales</taxon>
        <taxon>Tannerellaceae</taxon>
        <taxon>Tannerella</taxon>
    </lineage>
</organism>
<sequence length="172" mass="19363">MDRSPLISELHSEVGRRTIAALKVLQHTLTIDMEMALVGSTGADFDYTHVMVLEISQCRRGCCCRYSIGMDLCHSRGKQIVSMHTEYGTFGTVIWLLSGRNGMVVMERNGIVRILDHAWQAGKVLEVARGRLQQDIIVVSDREMGLSIKYIPCIYRILIQTDHIGLKEPICT</sequence>
<evidence type="ECO:0000313" key="2">
    <source>
        <dbReference type="Proteomes" id="UP000018874"/>
    </source>
</evidence>
<dbReference type="Proteomes" id="UP000018874">
    <property type="component" value="Unassembled WGS sequence"/>
</dbReference>
<protein>
    <submittedName>
        <fullName evidence="1">Uncharacterized protein</fullName>
    </submittedName>
</protein>
<proteinExistence type="predicted"/>
<accession>W2CRA6</accession>
<name>W2CRA6_9BACT</name>
<evidence type="ECO:0000313" key="1">
    <source>
        <dbReference type="EMBL" id="ETK09026.1"/>
    </source>
</evidence>
<keyword evidence="2" id="KW-1185">Reference proteome</keyword>
<gene>
    <name evidence="1" type="ORF">T231_11330</name>
</gene>
<reference evidence="1 2" key="1">
    <citation type="submission" date="2013-11" db="EMBL/GenBank/DDBJ databases">
        <title>Single cell genomics of uncultured Tannerella BU063 (oral taxon 286).</title>
        <authorList>
            <person name="Beall C.J."/>
            <person name="Campbell A.G."/>
            <person name="Griffen A.L."/>
            <person name="Podar M."/>
            <person name="Leys E.J."/>
        </authorList>
    </citation>
    <scope>NUCLEOTIDE SEQUENCE [LARGE SCALE GENOMIC DNA]</scope>
    <source>
        <strain evidence="1">Cell 6/7/9</strain>
    </source>
</reference>
<comment type="caution">
    <text evidence="1">The sequence shown here is derived from an EMBL/GenBank/DDBJ whole genome shotgun (WGS) entry which is preliminary data.</text>
</comment>